<reference evidence="7 8" key="1">
    <citation type="journal article" date="2020" name="Elife">
        <title>Loss of centromere function drives karyotype evolution in closely related Malassezia species.</title>
        <authorList>
            <person name="Sankaranarayanan S.R."/>
            <person name="Ianiri G."/>
            <person name="Coelho M.A."/>
            <person name="Reza M.H."/>
            <person name="Thimmappa B.C."/>
            <person name="Ganguly P."/>
            <person name="Vadnala R.N."/>
            <person name="Sun S."/>
            <person name="Siddharthan R."/>
            <person name="Tellgren-Roth C."/>
            <person name="Dawson T.L."/>
            <person name="Heitman J."/>
            <person name="Sanyal K."/>
        </authorList>
    </citation>
    <scope>NUCLEOTIDE SEQUENCE [LARGE SCALE GENOMIC DNA]</scope>
    <source>
        <strain evidence="7">CBS14141</strain>
    </source>
</reference>
<comment type="subcellular location">
    <subcellularLocation>
        <location evidence="1">Membrane</location>
        <topology evidence="1">Multi-pass membrane protein</topology>
    </subcellularLocation>
</comment>
<feature type="domain" description="Major facilitator superfamily (MFS) profile" evidence="6">
    <location>
        <begin position="66"/>
        <end position="318"/>
    </location>
</feature>
<dbReference type="Gene3D" id="1.20.1720.10">
    <property type="entry name" value="Multidrug resistance protein D"/>
    <property type="match status" value="1"/>
</dbReference>
<evidence type="ECO:0000256" key="5">
    <source>
        <dbReference type="SAM" id="Phobius"/>
    </source>
</evidence>
<sequence length="318" mass="35294">MAAIIKNTAFGDLLHFISGGKLCRTATEQHVQSHSEEYFETDPDTGEIIVDWYGEDDPENPYNWPFLYKAYVNILLFSMTMSVYMGSSIVSPSIPDLAQYFSVSETVATLSMSLFVWAYGFGPMILSPITEISWIGRNGPYIISLGLFTVMQVPNALVNNLAGYLVLRFISGFLGSPVLATGGATVGDIWRIDGGFMNGLAFWGLGAAGGPNLGPLLSSYAVQNKGWRWSLWPLLCLNGIVWIVLFFTLPETSGQTILTRRAKTLRKETGNDRFRSRGEIEDRKISLSSLLYETFCRPIQLTVTEPVLLCSNLYIAYL</sequence>
<keyword evidence="4 5" id="KW-0472">Membrane</keyword>
<gene>
    <name evidence="7" type="primary">MDR1</name>
    <name evidence="7" type="ORF">GLX27_004286</name>
</gene>
<dbReference type="PANTHER" id="PTHR23502:SF23">
    <property type="entry name" value="FLUCONAZOLE RESISTANCE PROTEIN 1"/>
    <property type="match status" value="1"/>
</dbReference>
<name>A0ABY8EVL3_MALFU</name>
<feature type="transmembrane region" description="Helical" evidence="5">
    <location>
        <begin position="196"/>
        <end position="217"/>
    </location>
</feature>
<evidence type="ECO:0000259" key="6">
    <source>
        <dbReference type="PROSITE" id="PS50850"/>
    </source>
</evidence>
<feature type="transmembrane region" description="Helical" evidence="5">
    <location>
        <begin position="165"/>
        <end position="184"/>
    </location>
</feature>
<dbReference type="PROSITE" id="PS50850">
    <property type="entry name" value="MFS"/>
    <property type="match status" value="1"/>
</dbReference>
<keyword evidence="3 5" id="KW-1133">Transmembrane helix</keyword>
<dbReference type="EMBL" id="CP046238">
    <property type="protein sequence ID" value="WFD49602.1"/>
    <property type="molecule type" value="Genomic_DNA"/>
</dbReference>
<accession>A0ABY8EVL3</accession>
<dbReference type="Pfam" id="PF07690">
    <property type="entry name" value="MFS_1"/>
    <property type="match status" value="1"/>
</dbReference>
<keyword evidence="2 5" id="KW-0812">Transmembrane</keyword>
<organism evidence="7 8">
    <name type="scientific">Malassezia furfur</name>
    <name type="common">Pityriasis versicolor infection agent</name>
    <name type="synonym">Pityrosporum furfur</name>
    <dbReference type="NCBI Taxonomy" id="55194"/>
    <lineage>
        <taxon>Eukaryota</taxon>
        <taxon>Fungi</taxon>
        <taxon>Dikarya</taxon>
        <taxon>Basidiomycota</taxon>
        <taxon>Ustilaginomycotina</taxon>
        <taxon>Malasseziomycetes</taxon>
        <taxon>Malasseziales</taxon>
        <taxon>Malasseziaceae</taxon>
        <taxon>Malassezia</taxon>
    </lineage>
</organism>
<evidence type="ECO:0000256" key="4">
    <source>
        <dbReference type="ARBA" id="ARBA00023136"/>
    </source>
</evidence>
<evidence type="ECO:0000256" key="2">
    <source>
        <dbReference type="ARBA" id="ARBA00022692"/>
    </source>
</evidence>
<evidence type="ECO:0000256" key="3">
    <source>
        <dbReference type="ARBA" id="ARBA00022989"/>
    </source>
</evidence>
<keyword evidence="8" id="KW-1185">Reference proteome</keyword>
<dbReference type="SUPFAM" id="SSF103473">
    <property type="entry name" value="MFS general substrate transporter"/>
    <property type="match status" value="1"/>
</dbReference>
<dbReference type="PANTHER" id="PTHR23502">
    <property type="entry name" value="MAJOR FACILITATOR SUPERFAMILY"/>
    <property type="match status" value="1"/>
</dbReference>
<dbReference type="InterPro" id="IPR011701">
    <property type="entry name" value="MFS"/>
</dbReference>
<proteinExistence type="predicted"/>
<feature type="transmembrane region" description="Helical" evidence="5">
    <location>
        <begin position="66"/>
        <end position="85"/>
    </location>
</feature>
<evidence type="ECO:0000256" key="1">
    <source>
        <dbReference type="ARBA" id="ARBA00004141"/>
    </source>
</evidence>
<dbReference type="InterPro" id="IPR036259">
    <property type="entry name" value="MFS_trans_sf"/>
</dbReference>
<feature type="transmembrane region" description="Helical" evidence="5">
    <location>
        <begin position="229"/>
        <end position="249"/>
    </location>
</feature>
<evidence type="ECO:0000313" key="8">
    <source>
        <dbReference type="Proteomes" id="UP000818624"/>
    </source>
</evidence>
<evidence type="ECO:0000313" key="7">
    <source>
        <dbReference type="EMBL" id="WFD49602.1"/>
    </source>
</evidence>
<protein>
    <submittedName>
        <fullName evidence="7">GTPase-activating protein</fullName>
    </submittedName>
</protein>
<dbReference type="Proteomes" id="UP000818624">
    <property type="component" value="Chromosome 5"/>
</dbReference>
<dbReference type="InterPro" id="IPR020846">
    <property type="entry name" value="MFS_dom"/>
</dbReference>